<evidence type="ECO:0000313" key="2">
    <source>
        <dbReference type="EMBL" id="KZN20614.1"/>
    </source>
</evidence>
<dbReference type="Proteomes" id="UP000076489">
    <property type="component" value="Unassembled WGS sequence"/>
</dbReference>
<dbReference type="EMBL" id="LUKJ01000002">
    <property type="protein sequence ID" value="KZN20614.1"/>
    <property type="molecule type" value="Genomic_DNA"/>
</dbReference>
<name>A0A166QP00_PSEFL</name>
<proteinExistence type="predicted"/>
<dbReference type="OrthoDB" id="6925970at2"/>
<organism evidence="2 3">
    <name type="scientific">Pseudomonas fluorescens</name>
    <dbReference type="NCBI Taxonomy" id="294"/>
    <lineage>
        <taxon>Bacteria</taxon>
        <taxon>Pseudomonadati</taxon>
        <taxon>Pseudomonadota</taxon>
        <taxon>Gammaproteobacteria</taxon>
        <taxon>Pseudomonadales</taxon>
        <taxon>Pseudomonadaceae</taxon>
        <taxon>Pseudomonas</taxon>
    </lineage>
</organism>
<dbReference type="RefSeq" id="WP_063340660.1">
    <property type="nucleotide sequence ID" value="NZ_LUKJ01000002.1"/>
</dbReference>
<evidence type="ECO:0008006" key="4">
    <source>
        <dbReference type="Google" id="ProtNLM"/>
    </source>
</evidence>
<dbReference type="AlphaFoldDB" id="A0A166QP00"/>
<evidence type="ECO:0000313" key="3">
    <source>
        <dbReference type="Proteomes" id="UP000076489"/>
    </source>
</evidence>
<keyword evidence="1" id="KW-0732">Signal</keyword>
<accession>A0A166QP00</accession>
<sequence length="156" mass="17387">MVRIIIVACLALSCGNAFADGITQNQKDAIREYHTKMILGSGKDLTLRQPDVVHFQNMMKKPNNVDEPRTVEPDPIPWAQVFKNADMTFGDTLNLVAKASGYDAVYDPAIDTSKLVKLNTQANSLSDVAEYLERVTKTTIRLYPDSRVVVVTRKES</sequence>
<reference evidence="3" key="1">
    <citation type="submission" date="2016-03" db="EMBL/GenBank/DDBJ databases">
        <authorList>
            <person name="Ray J."/>
            <person name="Price M."/>
            <person name="Deutschbauer A."/>
        </authorList>
    </citation>
    <scope>NUCLEOTIDE SEQUENCE [LARGE SCALE GENOMIC DNA]</scope>
    <source>
        <strain evidence="3">FW300-N1B4</strain>
    </source>
</reference>
<protein>
    <recommendedName>
        <fullName evidence="4">Toxin co-regulated pilus biosynthesis protein Q C-terminal domain-containing protein</fullName>
    </recommendedName>
</protein>
<feature type="signal peptide" evidence="1">
    <location>
        <begin position="1"/>
        <end position="19"/>
    </location>
</feature>
<reference evidence="2 3" key="2">
    <citation type="journal article" date="2018" name="Nature">
        <title>Mutant phenotypes for thousands of bacterial genes of unknown function.</title>
        <authorList>
            <person name="Price M.N."/>
            <person name="Wetmore K.M."/>
            <person name="Waters R.J."/>
            <person name="Callaghan M."/>
            <person name="Ray J."/>
            <person name="Liu H."/>
            <person name="Kuehl J.V."/>
            <person name="Melnyk R.A."/>
            <person name="Lamson J.S."/>
            <person name="Suh Y."/>
            <person name="Carlson H.K."/>
            <person name="Esquivel Z."/>
            <person name="Sadeeshkumar H."/>
            <person name="Chakraborty R."/>
            <person name="Zane G.M."/>
            <person name="Rubin B.E."/>
            <person name="Wall J.D."/>
            <person name="Visel A."/>
            <person name="Bristow J."/>
            <person name="Blow M.J."/>
            <person name="Arkin A.P."/>
            <person name="Deutschbauer A.M."/>
        </authorList>
    </citation>
    <scope>NUCLEOTIDE SEQUENCE [LARGE SCALE GENOMIC DNA]</scope>
    <source>
        <strain evidence="2 3">FW300-N1B4</strain>
    </source>
</reference>
<evidence type="ECO:0000256" key="1">
    <source>
        <dbReference type="SAM" id="SignalP"/>
    </source>
</evidence>
<comment type="caution">
    <text evidence="2">The sequence shown here is derived from an EMBL/GenBank/DDBJ whole genome shotgun (WGS) entry which is preliminary data.</text>
</comment>
<feature type="chain" id="PRO_5007878781" description="Toxin co-regulated pilus biosynthesis protein Q C-terminal domain-containing protein" evidence="1">
    <location>
        <begin position="20"/>
        <end position="156"/>
    </location>
</feature>
<gene>
    <name evidence="2" type="ORF">A1D17_03485</name>
</gene>